<dbReference type="InterPro" id="IPR001338">
    <property type="entry name" value="Class_I_Hydrophobin"/>
</dbReference>
<dbReference type="AlphaFoldDB" id="A0A5C3P158"/>
<dbReference type="Pfam" id="PF01185">
    <property type="entry name" value="Hydrophobin"/>
    <property type="match status" value="1"/>
</dbReference>
<dbReference type="Proteomes" id="UP000308197">
    <property type="component" value="Unassembled WGS sequence"/>
</dbReference>
<proteinExistence type="inferred from homology"/>
<keyword evidence="3 6" id="KW-0134">Cell wall</keyword>
<dbReference type="GO" id="GO:0009277">
    <property type="term" value="C:fungal-type cell wall"/>
    <property type="evidence" value="ECO:0007669"/>
    <property type="project" value="InterPro"/>
</dbReference>
<feature type="signal peptide" evidence="6">
    <location>
        <begin position="1"/>
        <end position="20"/>
    </location>
</feature>
<reference evidence="7 8" key="1">
    <citation type="journal article" date="2019" name="Nat. Ecol. Evol.">
        <title>Megaphylogeny resolves global patterns of mushroom evolution.</title>
        <authorList>
            <person name="Varga T."/>
            <person name="Krizsan K."/>
            <person name="Foldi C."/>
            <person name="Dima B."/>
            <person name="Sanchez-Garcia M."/>
            <person name="Sanchez-Ramirez S."/>
            <person name="Szollosi G.J."/>
            <person name="Szarkandi J.G."/>
            <person name="Papp V."/>
            <person name="Albert L."/>
            <person name="Andreopoulos W."/>
            <person name="Angelini C."/>
            <person name="Antonin V."/>
            <person name="Barry K.W."/>
            <person name="Bougher N.L."/>
            <person name="Buchanan P."/>
            <person name="Buyck B."/>
            <person name="Bense V."/>
            <person name="Catcheside P."/>
            <person name="Chovatia M."/>
            <person name="Cooper J."/>
            <person name="Damon W."/>
            <person name="Desjardin D."/>
            <person name="Finy P."/>
            <person name="Geml J."/>
            <person name="Haridas S."/>
            <person name="Hughes K."/>
            <person name="Justo A."/>
            <person name="Karasinski D."/>
            <person name="Kautmanova I."/>
            <person name="Kiss B."/>
            <person name="Kocsube S."/>
            <person name="Kotiranta H."/>
            <person name="LaButti K.M."/>
            <person name="Lechner B.E."/>
            <person name="Liimatainen K."/>
            <person name="Lipzen A."/>
            <person name="Lukacs Z."/>
            <person name="Mihaltcheva S."/>
            <person name="Morgado L.N."/>
            <person name="Niskanen T."/>
            <person name="Noordeloos M.E."/>
            <person name="Ohm R.A."/>
            <person name="Ortiz-Santana B."/>
            <person name="Ovrebo C."/>
            <person name="Racz N."/>
            <person name="Riley R."/>
            <person name="Savchenko A."/>
            <person name="Shiryaev A."/>
            <person name="Soop K."/>
            <person name="Spirin V."/>
            <person name="Szebenyi C."/>
            <person name="Tomsovsky M."/>
            <person name="Tulloss R.E."/>
            <person name="Uehling J."/>
            <person name="Grigoriev I.V."/>
            <person name="Vagvolgyi C."/>
            <person name="Papp T."/>
            <person name="Martin F.M."/>
            <person name="Miettinen O."/>
            <person name="Hibbett D.S."/>
            <person name="Nagy L.G."/>
        </authorList>
    </citation>
    <scope>NUCLEOTIDE SEQUENCE [LARGE SCALE GENOMIC DNA]</scope>
    <source>
        <strain evidence="7 8">HHB13444</strain>
    </source>
</reference>
<evidence type="ECO:0000256" key="3">
    <source>
        <dbReference type="ARBA" id="ARBA00022512"/>
    </source>
</evidence>
<evidence type="ECO:0000313" key="7">
    <source>
        <dbReference type="EMBL" id="TFK82729.1"/>
    </source>
</evidence>
<dbReference type="GO" id="GO:0005199">
    <property type="term" value="F:structural constituent of cell wall"/>
    <property type="evidence" value="ECO:0007669"/>
    <property type="project" value="InterPro"/>
</dbReference>
<dbReference type="CDD" id="cd23507">
    <property type="entry name" value="hydrophobin_I"/>
    <property type="match status" value="1"/>
</dbReference>
<comment type="subcellular location">
    <subcellularLocation>
        <location evidence="1 6">Secreted</location>
        <location evidence="1 6">Cell wall</location>
    </subcellularLocation>
</comment>
<dbReference type="STRING" id="1314778.A0A5C3P158"/>
<evidence type="ECO:0000256" key="5">
    <source>
        <dbReference type="ARBA" id="ARBA00023157"/>
    </source>
</evidence>
<comment type="similarity">
    <text evidence="2 6">Belongs to the fungal hydrophobin family.</text>
</comment>
<name>A0A5C3P158_9APHY</name>
<keyword evidence="8" id="KW-1185">Reference proteome</keyword>
<gene>
    <name evidence="7" type="ORF">K466DRAFT_499795</name>
</gene>
<accession>A0A5C3P158</accession>
<evidence type="ECO:0000256" key="4">
    <source>
        <dbReference type="ARBA" id="ARBA00022525"/>
    </source>
</evidence>
<organism evidence="7 8">
    <name type="scientific">Polyporus arcularius HHB13444</name>
    <dbReference type="NCBI Taxonomy" id="1314778"/>
    <lineage>
        <taxon>Eukaryota</taxon>
        <taxon>Fungi</taxon>
        <taxon>Dikarya</taxon>
        <taxon>Basidiomycota</taxon>
        <taxon>Agaricomycotina</taxon>
        <taxon>Agaricomycetes</taxon>
        <taxon>Polyporales</taxon>
        <taxon>Polyporaceae</taxon>
        <taxon>Polyporus</taxon>
    </lineage>
</organism>
<feature type="chain" id="PRO_5023155977" description="Hydrophobin" evidence="6">
    <location>
        <begin position="21"/>
        <end position="115"/>
    </location>
</feature>
<protein>
    <recommendedName>
        <fullName evidence="6">Hydrophobin</fullName>
    </recommendedName>
</protein>
<dbReference type="EMBL" id="ML211455">
    <property type="protein sequence ID" value="TFK82729.1"/>
    <property type="molecule type" value="Genomic_DNA"/>
</dbReference>
<evidence type="ECO:0000256" key="1">
    <source>
        <dbReference type="ARBA" id="ARBA00004191"/>
    </source>
</evidence>
<keyword evidence="4 6" id="KW-0964">Secreted</keyword>
<sequence>MQLFATLATLAVATVGSVVAAPSVASSSGAGSQCNTGPTHCCNSVQPADSPKGQTLIDTLGLDVPTESYFGMQCSPIDSGSVGGDPSCDAAPVCCSGNSYSGMLVLGCMPVTIKS</sequence>
<evidence type="ECO:0000256" key="6">
    <source>
        <dbReference type="RuleBase" id="RU365009"/>
    </source>
</evidence>
<dbReference type="InParanoid" id="A0A5C3P158"/>
<dbReference type="SMART" id="SM00075">
    <property type="entry name" value="HYDRO"/>
    <property type="match status" value="1"/>
</dbReference>
<evidence type="ECO:0000313" key="8">
    <source>
        <dbReference type="Proteomes" id="UP000308197"/>
    </source>
</evidence>
<keyword evidence="5 6" id="KW-1015">Disulfide bond</keyword>
<keyword evidence="6" id="KW-0732">Signal</keyword>
<evidence type="ECO:0000256" key="2">
    <source>
        <dbReference type="ARBA" id="ARBA00010446"/>
    </source>
</evidence>